<dbReference type="CDD" id="cd03457">
    <property type="entry name" value="intradiol_dioxygenase_like"/>
    <property type="match status" value="1"/>
</dbReference>
<keyword evidence="5" id="KW-1185">Reference proteome</keyword>
<feature type="compositionally biased region" description="Low complexity" evidence="1">
    <location>
        <begin position="337"/>
        <end position="346"/>
    </location>
</feature>
<sequence>MVSIKISKAMLIAAFLSQTLAHPGHDLTQEIAERSAFIQNSKRASNCDVALRKRGIDSKQQERRRRAIQEARAARGLPQKTDVMRCDATDVSHLSSLDVTPTTSNVEALIFDNSTCVLSPEGEEGPYYVKGEYIRSNITESEPGVSVTWDLQFIDVNTCEPIENLTSDIWHCNATGVYAGVVATGNGDSTDESNIDKTFLRGLQTTDSDGVVQYESIFPGYYSGRATHVHVETHLNGTVLPNGTYTGGSIAHIGQFFFDQDLITEVNTLTPYSDNTNTITTNADDRVVQGELDNDSDPFLNYVLLGDSVSDGLFMWVTLYVDTSASYTSSPASELTADGGVAVSGGTSSGSSGGTGSDGSGGNGTMPSGAAPSGAVPSGSVSGTIGGSNATVSTATAASSGSTIVSTSGGNRKRVFGFLF</sequence>
<dbReference type="AlphaFoldDB" id="A0A8H7SZL3"/>
<evidence type="ECO:0000256" key="1">
    <source>
        <dbReference type="SAM" id="MobiDB-lite"/>
    </source>
</evidence>
<gene>
    <name evidence="4" type="ORF">IFR04_015103</name>
</gene>
<evidence type="ECO:0000313" key="5">
    <source>
        <dbReference type="Proteomes" id="UP000664132"/>
    </source>
</evidence>
<evidence type="ECO:0000313" key="4">
    <source>
        <dbReference type="EMBL" id="KAG4411765.1"/>
    </source>
</evidence>
<feature type="region of interest" description="Disordered" evidence="1">
    <location>
        <begin position="336"/>
        <end position="382"/>
    </location>
</feature>
<dbReference type="PANTHER" id="PTHR34315">
    <property type="match status" value="1"/>
</dbReference>
<name>A0A8H7SZL3_9HELO</name>
<accession>A0A8H7SZL3</accession>
<proteinExistence type="predicted"/>
<dbReference type="InterPro" id="IPR000627">
    <property type="entry name" value="Intradiol_dOase_C"/>
</dbReference>
<feature type="compositionally biased region" description="Low complexity" evidence="1">
    <location>
        <begin position="367"/>
        <end position="382"/>
    </location>
</feature>
<dbReference type="SUPFAM" id="SSF49482">
    <property type="entry name" value="Aromatic compound dioxygenase"/>
    <property type="match status" value="1"/>
</dbReference>
<dbReference type="EMBL" id="JAFJYH010000442">
    <property type="protein sequence ID" value="KAG4411765.1"/>
    <property type="molecule type" value="Genomic_DNA"/>
</dbReference>
<dbReference type="PANTHER" id="PTHR34315:SF9">
    <property type="entry name" value="INTRADIOL RING-CLEAVAGE DIOXYGENASES DOMAIN-CONTAINING PROTEIN-RELATED"/>
    <property type="match status" value="1"/>
</dbReference>
<dbReference type="GO" id="GO:0008199">
    <property type="term" value="F:ferric iron binding"/>
    <property type="evidence" value="ECO:0007669"/>
    <property type="project" value="InterPro"/>
</dbReference>
<comment type="caution">
    <text evidence="4">The sequence shown here is derived from an EMBL/GenBank/DDBJ whole genome shotgun (WGS) entry which is preliminary data.</text>
</comment>
<dbReference type="Gene3D" id="2.60.130.10">
    <property type="entry name" value="Aromatic compound dioxygenase"/>
    <property type="match status" value="1"/>
</dbReference>
<evidence type="ECO:0000256" key="2">
    <source>
        <dbReference type="SAM" id="SignalP"/>
    </source>
</evidence>
<feature type="compositionally biased region" description="Gly residues" evidence="1">
    <location>
        <begin position="347"/>
        <end position="364"/>
    </location>
</feature>
<protein>
    <recommendedName>
        <fullName evidence="3">Intradiol ring-cleavage dioxygenases domain-containing protein</fullName>
    </recommendedName>
</protein>
<dbReference type="Pfam" id="PF00775">
    <property type="entry name" value="Dioxygenase_C"/>
    <property type="match status" value="1"/>
</dbReference>
<keyword evidence="2" id="KW-0732">Signal</keyword>
<organism evidence="4 5">
    <name type="scientific">Cadophora malorum</name>
    <dbReference type="NCBI Taxonomy" id="108018"/>
    <lineage>
        <taxon>Eukaryota</taxon>
        <taxon>Fungi</taxon>
        <taxon>Dikarya</taxon>
        <taxon>Ascomycota</taxon>
        <taxon>Pezizomycotina</taxon>
        <taxon>Leotiomycetes</taxon>
        <taxon>Helotiales</taxon>
        <taxon>Ploettnerulaceae</taxon>
        <taxon>Cadophora</taxon>
    </lineage>
</organism>
<evidence type="ECO:0000259" key="3">
    <source>
        <dbReference type="Pfam" id="PF00775"/>
    </source>
</evidence>
<feature type="domain" description="Intradiol ring-cleavage dioxygenases" evidence="3">
    <location>
        <begin position="125"/>
        <end position="226"/>
    </location>
</feature>
<dbReference type="InterPro" id="IPR015889">
    <property type="entry name" value="Intradiol_dOase_core"/>
</dbReference>
<feature type="chain" id="PRO_5034149893" description="Intradiol ring-cleavage dioxygenases domain-containing protein" evidence="2">
    <location>
        <begin position="22"/>
        <end position="420"/>
    </location>
</feature>
<dbReference type="OrthoDB" id="121380at2759"/>
<dbReference type="GO" id="GO:0016702">
    <property type="term" value="F:oxidoreductase activity, acting on single donors with incorporation of molecular oxygen, incorporation of two atoms of oxygen"/>
    <property type="evidence" value="ECO:0007669"/>
    <property type="project" value="InterPro"/>
</dbReference>
<dbReference type="Proteomes" id="UP000664132">
    <property type="component" value="Unassembled WGS sequence"/>
</dbReference>
<feature type="signal peptide" evidence="2">
    <location>
        <begin position="1"/>
        <end position="21"/>
    </location>
</feature>
<reference evidence="4" key="1">
    <citation type="submission" date="2021-02" db="EMBL/GenBank/DDBJ databases">
        <title>Genome sequence Cadophora malorum strain M34.</title>
        <authorList>
            <person name="Stefanovic E."/>
            <person name="Vu D."/>
            <person name="Scully C."/>
            <person name="Dijksterhuis J."/>
            <person name="Roader J."/>
            <person name="Houbraken J."/>
        </authorList>
    </citation>
    <scope>NUCLEOTIDE SEQUENCE</scope>
    <source>
        <strain evidence="4">M34</strain>
    </source>
</reference>